<gene>
    <name evidence="2" type="ORF">GCM10011333_28720</name>
</gene>
<organism evidence="2 3">
    <name type="scientific">Sediminivirga luteola</name>
    <dbReference type="NCBI Taxonomy" id="1774748"/>
    <lineage>
        <taxon>Bacteria</taxon>
        <taxon>Bacillati</taxon>
        <taxon>Actinomycetota</taxon>
        <taxon>Actinomycetes</taxon>
        <taxon>Micrococcales</taxon>
        <taxon>Brevibacteriaceae</taxon>
        <taxon>Sediminivirga</taxon>
    </lineage>
</organism>
<name>A0A8J2U0A7_9MICO</name>
<feature type="transmembrane region" description="Helical" evidence="1">
    <location>
        <begin position="176"/>
        <end position="199"/>
    </location>
</feature>
<sequence>MRRLLSLLIAVPLSLLALPALWTVDPARIGAQLAGGPPLLDPFAAVLGILGVLLLAAAAASAALSSLGALVAGAIHVLAGLVLFAVPPGQRYPVVIDASGTFGTGGAMDRGMLEYTVSGSWIMVGVLLLAAAGAAKLRRPAAPPPALMAVLTLGGFLVISAGVVLGLLAPEGVTRAFATLLFEGFALPVLGILAGALLAGGGVLASIWTRLPLWLAGAVLLVLGLVFVFMPWLPFGFGLRSAAWVFLPLWGGVILGAAAGVQFRRRAVPGGPAPSRTAAPQA</sequence>
<dbReference type="RefSeq" id="WP_188551580.1">
    <property type="nucleotide sequence ID" value="NZ_BMFY01000014.1"/>
</dbReference>
<feature type="transmembrane region" description="Helical" evidence="1">
    <location>
        <begin position="147"/>
        <end position="170"/>
    </location>
</feature>
<dbReference type="EMBL" id="BMFY01000014">
    <property type="protein sequence ID" value="GGA23939.1"/>
    <property type="molecule type" value="Genomic_DNA"/>
</dbReference>
<evidence type="ECO:0000313" key="3">
    <source>
        <dbReference type="Proteomes" id="UP000616114"/>
    </source>
</evidence>
<reference evidence="2" key="1">
    <citation type="journal article" date="2014" name="Int. J. Syst. Evol. Microbiol.">
        <title>Complete genome sequence of Corynebacterium casei LMG S-19264T (=DSM 44701T), isolated from a smear-ripened cheese.</title>
        <authorList>
            <consortium name="US DOE Joint Genome Institute (JGI-PGF)"/>
            <person name="Walter F."/>
            <person name="Albersmeier A."/>
            <person name="Kalinowski J."/>
            <person name="Ruckert C."/>
        </authorList>
    </citation>
    <scope>NUCLEOTIDE SEQUENCE</scope>
    <source>
        <strain evidence="2">CGMCC 1.12785</strain>
    </source>
</reference>
<keyword evidence="3" id="KW-1185">Reference proteome</keyword>
<feature type="transmembrane region" description="Helical" evidence="1">
    <location>
        <begin position="115"/>
        <end position="135"/>
    </location>
</feature>
<protein>
    <submittedName>
        <fullName evidence="2">Uncharacterized protein</fullName>
    </submittedName>
</protein>
<feature type="transmembrane region" description="Helical" evidence="1">
    <location>
        <begin position="67"/>
        <end position="86"/>
    </location>
</feature>
<reference evidence="2" key="2">
    <citation type="submission" date="2020-09" db="EMBL/GenBank/DDBJ databases">
        <authorList>
            <person name="Sun Q."/>
            <person name="Zhou Y."/>
        </authorList>
    </citation>
    <scope>NUCLEOTIDE SEQUENCE</scope>
    <source>
        <strain evidence="2">CGMCC 1.12785</strain>
    </source>
</reference>
<keyword evidence="1" id="KW-0472">Membrane</keyword>
<dbReference type="AlphaFoldDB" id="A0A8J2U0A7"/>
<comment type="caution">
    <text evidence="2">The sequence shown here is derived from an EMBL/GenBank/DDBJ whole genome shotgun (WGS) entry which is preliminary data.</text>
</comment>
<keyword evidence="1" id="KW-1133">Transmembrane helix</keyword>
<feature type="transmembrane region" description="Helical" evidence="1">
    <location>
        <begin position="242"/>
        <end position="261"/>
    </location>
</feature>
<keyword evidence="1" id="KW-0812">Transmembrane</keyword>
<proteinExistence type="predicted"/>
<dbReference type="Proteomes" id="UP000616114">
    <property type="component" value="Unassembled WGS sequence"/>
</dbReference>
<evidence type="ECO:0000313" key="2">
    <source>
        <dbReference type="EMBL" id="GGA23939.1"/>
    </source>
</evidence>
<feature type="transmembrane region" description="Helical" evidence="1">
    <location>
        <begin position="211"/>
        <end position="230"/>
    </location>
</feature>
<evidence type="ECO:0000256" key="1">
    <source>
        <dbReference type="SAM" id="Phobius"/>
    </source>
</evidence>
<feature type="transmembrane region" description="Helical" evidence="1">
    <location>
        <begin position="42"/>
        <end position="60"/>
    </location>
</feature>
<accession>A0A8J2U0A7</accession>